<comment type="similarity">
    <text evidence="1">Belongs to the glycosyl hydrolase 39 family.</text>
</comment>
<dbReference type="AlphaFoldDB" id="A0A6P1M3A4"/>
<accession>A0A6P1M3A4</accession>
<dbReference type="PANTHER" id="PTHR43576">
    <property type="entry name" value="ALPHA-L-ARABINOFURANOSIDASE C-RELATED"/>
    <property type="match status" value="1"/>
</dbReference>
<evidence type="ECO:0000256" key="3">
    <source>
        <dbReference type="ARBA" id="ARBA00023295"/>
    </source>
</evidence>
<dbReference type="KEGG" id="taer:GT409_06395"/>
<dbReference type="SUPFAM" id="SSF51445">
    <property type="entry name" value="(Trans)glycosidases"/>
    <property type="match status" value="1"/>
</dbReference>
<dbReference type="Gene3D" id="2.60.40.1180">
    <property type="entry name" value="Golgi alpha-mannosidase II"/>
    <property type="match status" value="1"/>
</dbReference>
<dbReference type="Proteomes" id="UP000464954">
    <property type="component" value="Chromosome"/>
</dbReference>
<organism evidence="6 7">
    <name type="scientific">Tichowtungia aerotolerans</name>
    <dbReference type="NCBI Taxonomy" id="2697043"/>
    <lineage>
        <taxon>Bacteria</taxon>
        <taxon>Pseudomonadati</taxon>
        <taxon>Kiritimatiellota</taxon>
        <taxon>Tichowtungiia</taxon>
        <taxon>Tichowtungiales</taxon>
        <taxon>Tichowtungiaceae</taxon>
        <taxon>Tichowtungia</taxon>
    </lineage>
</organism>
<dbReference type="InterPro" id="IPR013780">
    <property type="entry name" value="Glyco_hydro_b"/>
</dbReference>
<evidence type="ECO:0000256" key="1">
    <source>
        <dbReference type="ARBA" id="ARBA00008875"/>
    </source>
</evidence>
<evidence type="ECO:0000313" key="6">
    <source>
        <dbReference type="EMBL" id="QHI69090.1"/>
    </source>
</evidence>
<keyword evidence="2" id="KW-0378">Hydrolase</keyword>
<dbReference type="GO" id="GO:0000272">
    <property type="term" value="P:polysaccharide catabolic process"/>
    <property type="evidence" value="ECO:0007669"/>
    <property type="project" value="TreeGrafter"/>
</dbReference>
<gene>
    <name evidence="6" type="ORF">GT409_06395</name>
</gene>
<feature type="region of interest" description="Disordered" evidence="4">
    <location>
        <begin position="480"/>
        <end position="518"/>
    </location>
</feature>
<dbReference type="Gene3D" id="3.20.20.80">
    <property type="entry name" value="Glycosidases"/>
    <property type="match status" value="1"/>
</dbReference>
<dbReference type="RefSeq" id="WP_160628075.1">
    <property type="nucleotide sequence ID" value="NZ_CP047593.1"/>
</dbReference>
<dbReference type="EMBL" id="CP047593">
    <property type="protein sequence ID" value="QHI69090.1"/>
    <property type="molecule type" value="Genomic_DNA"/>
</dbReference>
<dbReference type="GO" id="GO:0016798">
    <property type="term" value="F:hydrolase activity, acting on glycosyl bonds"/>
    <property type="evidence" value="ECO:0007669"/>
    <property type="project" value="UniProtKB-KW"/>
</dbReference>
<keyword evidence="7" id="KW-1185">Reference proteome</keyword>
<dbReference type="InterPro" id="IPR049166">
    <property type="entry name" value="GH39_cat"/>
</dbReference>
<reference evidence="6 7" key="1">
    <citation type="submission" date="2020-01" db="EMBL/GenBank/DDBJ databases">
        <title>Ponticoccus aerotolerans gen. nov., sp. nov., an anaerobic bacterium and proposal of Ponticoccusceae fam. nov., Ponticoccusles ord. nov. and Ponticoccuse classis nov. in the phylum Kiritimatiellaeota.</title>
        <authorList>
            <person name="Zhou L.Y."/>
            <person name="Du Z.J."/>
        </authorList>
    </citation>
    <scope>NUCLEOTIDE SEQUENCE [LARGE SCALE GENOMIC DNA]</scope>
    <source>
        <strain evidence="6 7">S-5007</strain>
    </source>
</reference>
<dbReference type="PANTHER" id="PTHR43576:SF3">
    <property type="entry name" value="ALPHA-L-ARABINOFURANOSIDASE C"/>
    <property type="match status" value="1"/>
</dbReference>
<dbReference type="InterPro" id="IPR017853">
    <property type="entry name" value="GH"/>
</dbReference>
<proteinExistence type="inferred from homology"/>
<keyword evidence="3" id="KW-0326">Glycosidase</keyword>
<evidence type="ECO:0000256" key="4">
    <source>
        <dbReference type="SAM" id="MobiDB-lite"/>
    </source>
</evidence>
<name>A0A6P1M3A4_9BACT</name>
<evidence type="ECO:0000256" key="2">
    <source>
        <dbReference type="ARBA" id="ARBA00022801"/>
    </source>
</evidence>
<feature type="domain" description="Glycosyl hydrolases family 39 N-terminal catalytic" evidence="5">
    <location>
        <begin position="197"/>
        <end position="308"/>
    </location>
</feature>
<protein>
    <recommendedName>
        <fullName evidence="5">Glycosyl hydrolases family 39 N-terminal catalytic domain-containing protein</fullName>
    </recommendedName>
</protein>
<evidence type="ECO:0000313" key="7">
    <source>
        <dbReference type="Proteomes" id="UP000464954"/>
    </source>
</evidence>
<evidence type="ECO:0000259" key="5">
    <source>
        <dbReference type="Pfam" id="PF01229"/>
    </source>
</evidence>
<sequence length="763" mass="84857">MRPLLTFLATTAVTVQATTVSVDANKAIATVDRAKLLGINIAIYNNPADFAWAMTDGPLGDLRIGLVRMPGGSQSDRFYWNGNGVIESGKADPMKYKAPFWQVDYSAYKPGFCVDNLDWSKAETGIVQIDAKTMHEITAKHPTARNLVTVNAGTGTPAMAAEWVRWANIENGWNVKYWEIGNELNGEWEAGHIRPDGSKMTAEKYAEIFIEFAKAMKAVDPTIKIGGPSCDIRHHEDYFEPLLKLAGEHVDFLSLHFYSLRSSLAPEHELFQGLENLKPVTDRLDELVKKHQPARFGEIEYSITEWNSKLPKDQDAYRLFNGLWFASWIGEMIECGIDSATVWDMFSGDDNGHGMLVEQDGTYVPTGRTWGFWLWSHCMADTLVESSVDNNLLHVHATRDDDNLYVMIMNESRTESFPVELNLNGFKATGGTVTTLSSREYFRNPVTHRTEWNSGPSTEPWKVSNKVTIPPYCLKVYQLSTNPPRPAGTPPTEGVKNSPLPRRGGRSNATDGESPSLNFVLPNTGFGDLEVEGWVRAVNKGTTDPFAKDLGKVKLSADNGAIIEQIEPELSGATAKFILKPNGPGNVTVTAECDGLQTEQTIDFKPVEFEELIAWPFDEMPKASESRLVPTIGNGRLQIAFKNENVAPPNNHIFAIKEYPRSVPKERIGGIFFNVEVSKHWKPAGAKLQVVLQSHGAYWIPCGEISLVPAKEQVVRLEIPNEQFLRVMDQGFAVLFLLNSNEPVSGTLELDNLGFLLRPRIQS</sequence>
<feature type="compositionally biased region" description="Polar residues" evidence="4">
    <location>
        <begin position="507"/>
        <end position="517"/>
    </location>
</feature>
<dbReference type="Pfam" id="PF01229">
    <property type="entry name" value="Glyco_hydro_39"/>
    <property type="match status" value="1"/>
</dbReference>